<keyword evidence="2" id="KW-1185">Reference proteome</keyword>
<evidence type="ECO:0000313" key="1">
    <source>
        <dbReference type="EMBL" id="SBV30025.1"/>
    </source>
</evidence>
<dbReference type="PATRIC" id="fig|307121.4.peg.5720"/>
<name>A0A1C3NBP1_9ACTN</name>
<protein>
    <submittedName>
        <fullName evidence="1">Uncharacterized protein</fullName>
    </submittedName>
</protein>
<dbReference type="RefSeq" id="WP_157741719.1">
    <property type="nucleotide sequence ID" value="NZ_JBHRWG010000002.1"/>
</dbReference>
<organism evidence="1 2">
    <name type="scientific">Micromonospora krabiensis</name>
    <dbReference type="NCBI Taxonomy" id="307121"/>
    <lineage>
        <taxon>Bacteria</taxon>
        <taxon>Bacillati</taxon>
        <taxon>Actinomycetota</taxon>
        <taxon>Actinomycetes</taxon>
        <taxon>Micromonosporales</taxon>
        <taxon>Micromonosporaceae</taxon>
        <taxon>Micromonospora</taxon>
    </lineage>
</organism>
<gene>
    <name evidence="1" type="ORF">GA0070620_5612</name>
</gene>
<reference evidence="2" key="1">
    <citation type="submission" date="2016-06" db="EMBL/GenBank/DDBJ databases">
        <authorList>
            <person name="Varghese N."/>
        </authorList>
    </citation>
    <scope>NUCLEOTIDE SEQUENCE [LARGE SCALE GENOMIC DNA]</scope>
    <source>
        <strain evidence="2">DSM 45344</strain>
    </source>
</reference>
<dbReference type="EMBL" id="LT598496">
    <property type="protein sequence ID" value="SBV30025.1"/>
    <property type="molecule type" value="Genomic_DNA"/>
</dbReference>
<proteinExistence type="predicted"/>
<sequence>MTRRLAVATAGILGVVLTGCGADGPTGERLRGDGPLRVTERWSSCADEAPATGMLPAGATDAPTLPLLDDTFTPVAVILCGQQVQRRPDGGQELVATERRAGEVTALVAALRLPDEPRYEGPCTLDMVIPPWLALLDQQGRWVRPGIPVGPCGKPRTEVTEALDRLSTTTVATRPVQEVESSEAAAAGCAQRWADLVAVQVATGGRTGPVSGPPAYADRIVLRLCVYQVPERERGSGKPAGDFAYGRILTPDQAEAVTGALAATGPVVACATHAGRFAVLRPARGPGADVYVELDGCRRVLVTAPDGSASLGQAAPALTELLAG</sequence>
<dbReference type="OrthoDB" id="3295547at2"/>
<accession>A0A1C3NBP1</accession>
<dbReference type="STRING" id="307121.GA0070620_5612"/>
<dbReference type="Proteomes" id="UP000199393">
    <property type="component" value="Chromosome I"/>
</dbReference>
<dbReference type="PROSITE" id="PS51257">
    <property type="entry name" value="PROKAR_LIPOPROTEIN"/>
    <property type="match status" value="1"/>
</dbReference>
<evidence type="ECO:0000313" key="2">
    <source>
        <dbReference type="Proteomes" id="UP000199393"/>
    </source>
</evidence>
<dbReference type="AlphaFoldDB" id="A0A1C3NBP1"/>